<name>A0AAE0WCW7_9BIVA</name>
<dbReference type="EMBL" id="JAEAOA010000081">
    <property type="protein sequence ID" value="KAK3608715.1"/>
    <property type="molecule type" value="Genomic_DNA"/>
</dbReference>
<feature type="region of interest" description="Disordered" evidence="1">
    <location>
        <begin position="1"/>
        <end position="32"/>
    </location>
</feature>
<comment type="caution">
    <text evidence="2">The sequence shown here is derived from an EMBL/GenBank/DDBJ whole genome shotgun (WGS) entry which is preliminary data.</text>
</comment>
<reference evidence="2" key="2">
    <citation type="journal article" date="2021" name="Genome Biol. Evol.">
        <title>Developing a high-quality reference genome for a parasitic bivalve with doubly uniparental inheritance (Bivalvia: Unionida).</title>
        <authorList>
            <person name="Smith C.H."/>
        </authorList>
    </citation>
    <scope>NUCLEOTIDE SEQUENCE</scope>
    <source>
        <strain evidence="2">CHS0354</strain>
        <tissue evidence="2">Mantle</tissue>
    </source>
</reference>
<organism evidence="2 3">
    <name type="scientific">Potamilus streckersoni</name>
    <dbReference type="NCBI Taxonomy" id="2493646"/>
    <lineage>
        <taxon>Eukaryota</taxon>
        <taxon>Metazoa</taxon>
        <taxon>Spiralia</taxon>
        <taxon>Lophotrochozoa</taxon>
        <taxon>Mollusca</taxon>
        <taxon>Bivalvia</taxon>
        <taxon>Autobranchia</taxon>
        <taxon>Heteroconchia</taxon>
        <taxon>Palaeoheterodonta</taxon>
        <taxon>Unionida</taxon>
        <taxon>Unionoidea</taxon>
        <taxon>Unionidae</taxon>
        <taxon>Ambleminae</taxon>
        <taxon>Lampsilini</taxon>
        <taxon>Potamilus</taxon>
    </lineage>
</organism>
<dbReference type="AlphaFoldDB" id="A0AAE0WCW7"/>
<reference evidence="2" key="1">
    <citation type="journal article" date="2021" name="Genome Biol. Evol.">
        <title>A High-Quality Reference Genome for a Parasitic Bivalve with Doubly Uniparental Inheritance (Bivalvia: Unionida).</title>
        <authorList>
            <person name="Smith C.H."/>
        </authorList>
    </citation>
    <scope>NUCLEOTIDE SEQUENCE</scope>
    <source>
        <strain evidence="2">CHS0354</strain>
    </source>
</reference>
<evidence type="ECO:0000313" key="3">
    <source>
        <dbReference type="Proteomes" id="UP001195483"/>
    </source>
</evidence>
<accession>A0AAE0WCW7</accession>
<sequence length="91" mass="10441">MTNGETVQRFPLDIADQNQSITMPPETEAPNSGLINFNTLRCVLRMKQKCESMKRKGVSQNSARHLQSNNLEAKWDAKPVKHYQLLLRLCK</sequence>
<reference evidence="2" key="3">
    <citation type="submission" date="2023-05" db="EMBL/GenBank/DDBJ databases">
        <authorList>
            <person name="Smith C.H."/>
        </authorList>
    </citation>
    <scope>NUCLEOTIDE SEQUENCE</scope>
    <source>
        <strain evidence="2">CHS0354</strain>
        <tissue evidence="2">Mantle</tissue>
    </source>
</reference>
<gene>
    <name evidence="2" type="ORF">CHS0354_000402</name>
</gene>
<proteinExistence type="predicted"/>
<evidence type="ECO:0000256" key="1">
    <source>
        <dbReference type="SAM" id="MobiDB-lite"/>
    </source>
</evidence>
<evidence type="ECO:0000313" key="2">
    <source>
        <dbReference type="EMBL" id="KAK3608715.1"/>
    </source>
</evidence>
<keyword evidence="3" id="KW-1185">Reference proteome</keyword>
<dbReference type="Proteomes" id="UP001195483">
    <property type="component" value="Unassembled WGS sequence"/>
</dbReference>
<protein>
    <submittedName>
        <fullName evidence="2">Uncharacterized protein</fullName>
    </submittedName>
</protein>